<comment type="caution">
    <text evidence="1">The sequence shown here is derived from an EMBL/GenBank/DDBJ whole genome shotgun (WGS) entry which is preliminary data.</text>
</comment>
<organism evidence="1">
    <name type="scientific">bioreactor metagenome</name>
    <dbReference type="NCBI Taxonomy" id="1076179"/>
    <lineage>
        <taxon>unclassified sequences</taxon>
        <taxon>metagenomes</taxon>
        <taxon>ecological metagenomes</taxon>
    </lineage>
</organism>
<name>A0A645A8J8_9ZZZZ</name>
<dbReference type="EMBL" id="VSSQ01012560">
    <property type="protein sequence ID" value="MPM49515.1"/>
    <property type="molecule type" value="Genomic_DNA"/>
</dbReference>
<protein>
    <submittedName>
        <fullName evidence="1">Uncharacterized protein</fullName>
    </submittedName>
</protein>
<accession>A0A645A8J8</accession>
<reference evidence="1" key="1">
    <citation type="submission" date="2019-08" db="EMBL/GenBank/DDBJ databases">
        <authorList>
            <person name="Kucharzyk K."/>
            <person name="Murdoch R.W."/>
            <person name="Higgins S."/>
            <person name="Loffler F."/>
        </authorList>
    </citation>
    <scope>NUCLEOTIDE SEQUENCE</scope>
</reference>
<proteinExistence type="predicted"/>
<sequence length="672" mass="73529">MDGVRGFGHGQRGLAATRLGGGHAQTVGHDAFATAAELRGHARRKHMLAHHRQLMLDGLELADGAAELLALVGVLQRALEHRLQRARHLRGNDGGLRGAHIGGRLHYWRRLPLRSSPLNACIQRQGLGRQLRAFHIQQARFTIDLQQHGLRDAGVAHQRGAHGVARAHAACQHDAAFGLVHVRRGQHGARQHGVGQRQGQRMCAALLQHAEDGAQAQTCAALFFRQHRIGQAGGLELFPQGGSLGGRVAMLLDGAHHVGCALVGQHLPRCVCKQIVVVAHVCSSTLFTNNVCSTQTQTARDHAAQNVARATAQRERGRRLGHVFQRHQQLHRHVLRIAREQVFGDRGGDELLQRRAQFLDQRGLHDGTGALREPFLHRYRHGAQRRQFRQHAACQSLCRRRAALRRAHVVQPLVEQHDGREQTLRPAALECQFGGDLLPALAFRADQRICTELHVLEEHFAEMAVARQILDRPHRHARQRQIDDHLRQPLVAVFAGARGAHQRDHVLAVVRIGGPDLLAVEQKALVVGHGLGAHTGQIRARVGLAHADAEKRLALADLGDVELLLRLGAVLQDQRCALAVGNPVRADGCAEIQKLFHQHIARERAAPATAILLGQRHTQPALGTQLAAELAVVAAPGARADVRRHVAGGFGQECAHFAAQCLVLRGDAREAQ</sequence>
<evidence type="ECO:0000313" key="1">
    <source>
        <dbReference type="EMBL" id="MPM49515.1"/>
    </source>
</evidence>
<dbReference type="AlphaFoldDB" id="A0A645A8J8"/>
<gene>
    <name evidence="1" type="ORF">SDC9_96245</name>
</gene>